<dbReference type="GO" id="GO:0030254">
    <property type="term" value="P:protein secretion by the type III secretion system"/>
    <property type="evidence" value="ECO:0007669"/>
    <property type="project" value="InterPro"/>
</dbReference>
<organism evidence="3 4">
    <name type="scientific">Trinickia dabaoshanensis</name>
    <dbReference type="NCBI Taxonomy" id="564714"/>
    <lineage>
        <taxon>Bacteria</taxon>
        <taxon>Pseudomonadati</taxon>
        <taxon>Pseudomonadota</taxon>
        <taxon>Betaproteobacteria</taxon>
        <taxon>Burkholderiales</taxon>
        <taxon>Burkholderiaceae</taxon>
        <taxon>Trinickia</taxon>
    </lineage>
</organism>
<reference evidence="3 4" key="1">
    <citation type="submission" date="2018-01" db="EMBL/GenBank/DDBJ databases">
        <title>Whole genome analyses suggest that Burkholderia sensu lato contains two further novel genera in the rhizoxinica-symbiotica group Mycetohabitans gen. nov., and Trinickia gen. nov.: implications for the evolution of diazotrophy and nodulation in the Burkholderiaceae.</title>
        <authorList>
            <person name="Estrada-de los Santos P."/>
            <person name="Palmer M."/>
            <person name="Chavez-Ramirez B."/>
            <person name="Beukes C."/>
            <person name="Steenkamp E.T."/>
            <person name="Hirsch A.M."/>
            <person name="Manyaka P."/>
            <person name="Maluk M."/>
            <person name="Lafos M."/>
            <person name="Crook M."/>
            <person name="Gross E."/>
            <person name="Simon M.F."/>
            <person name="Bueno dos Reis Junior F."/>
            <person name="Poole P.S."/>
            <person name="Venter S.N."/>
            <person name="James E.K."/>
        </authorList>
    </citation>
    <scope>NUCLEOTIDE SEQUENCE [LARGE SCALE GENOMIC DNA]</scope>
    <source>
        <strain evidence="3 4">GIMN1.004</strain>
    </source>
</reference>
<protein>
    <submittedName>
        <fullName evidence="3">YscQ/HrcQ family type III secretion apparatus protein</fullName>
    </submittedName>
</protein>
<evidence type="ECO:0000256" key="1">
    <source>
        <dbReference type="ARBA" id="ARBA00009226"/>
    </source>
</evidence>
<dbReference type="GO" id="GO:0071978">
    <property type="term" value="P:bacterial-type flagellum-dependent swarming motility"/>
    <property type="evidence" value="ECO:0007669"/>
    <property type="project" value="TreeGrafter"/>
</dbReference>
<feature type="domain" description="Flagellar motor switch protein FliN-like C-terminal" evidence="2">
    <location>
        <begin position="299"/>
        <end position="369"/>
    </location>
</feature>
<dbReference type="InterPro" id="IPR001543">
    <property type="entry name" value="FliN-like_C"/>
</dbReference>
<dbReference type="OrthoDB" id="9148477at2"/>
<dbReference type="PANTHER" id="PTHR30034:SF6">
    <property type="entry name" value="YOP PROTEINS TRANSLOCATION PROTEIN Q"/>
    <property type="match status" value="1"/>
</dbReference>
<dbReference type="Proteomes" id="UP000235616">
    <property type="component" value="Unassembled WGS sequence"/>
</dbReference>
<name>A0A2N7VZH7_9BURK</name>
<dbReference type="Pfam" id="PF01052">
    <property type="entry name" value="FliMN_C"/>
    <property type="match status" value="1"/>
</dbReference>
<dbReference type="InterPro" id="IPR036429">
    <property type="entry name" value="SpoA-like_sf"/>
</dbReference>
<evidence type="ECO:0000313" key="4">
    <source>
        <dbReference type="Proteomes" id="UP000235616"/>
    </source>
</evidence>
<dbReference type="InterPro" id="IPR013385">
    <property type="entry name" value="T3SS_SpaO/YscQ/SpaO"/>
</dbReference>
<evidence type="ECO:0000259" key="2">
    <source>
        <dbReference type="Pfam" id="PF01052"/>
    </source>
</evidence>
<dbReference type="NCBIfam" id="TIGR02551">
    <property type="entry name" value="SpaO_YscQ"/>
    <property type="match status" value="1"/>
</dbReference>
<dbReference type="SUPFAM" id="SSF101801">
    <property type="entry name" value="Surface presentation of antigens (SPOA)"/>
    <property type="match status" value="1"/>
</dbReference>
<comment type="similarity">
    <text evidence="1">Belongs to the FliN/MopA/SpaO family.</text>
</comment>
<dbReference type="GO" id="GO:0050918">
    <property type="term" value="P:positive chemotaxis"/>
    <property type="evidence" value="ECO:0007669"/>
    <property type="project" value="TreeGrafter"/>
</dbReference>
<accession>A0A2N7VZH7</accession>
<dbReference type="Gene3D" id="2.30.330.10">
    <property type="entry name" value="SpoA-like"/>
    <property type="match status" value="1"/>
</dbReference>
<comment type="caution">
    <text evidence="3">The sequence shown here is derived from an EMBL/GenBank/DDBJ whole genome shotgun (WGS) entry which is preliminary data.</text>
</comment>
<keyword evidence="4" id="KW-1185">Reference proteome</keyword>
<proteinExistence type="inferred from homology"/>
<evidence type="ECO:0000313" key="3">
    <source>
        <dbReference type="EMBL" id="PMS22566.1"/>
    </source>
</evidence>
<gene>
    <name evidence="3" type="ORF">C0Z18_04375</name>
</gene>
<dbReference type="EMBL" id="PNYA01000003">
    <property type="protein sequence ID" value="PMS22566.1"/>
    <property type="molecule type" value="Genomic_DNA"/>
</dbReference>
<dbReference type="PANTHER" id="PTHR30034">
    <property type="entry name" value="FLAGELLAR MOTOR SWITCH PROTEIN FLIM"/>
    <property type="match status" value="1"/>
</dbReference>
<dbReference type="AlphaFoldDB" id="A0A2N7VZH7"/>
<sequence length="376" mass="39841">MDHTRMLPTDEAAQAGQAHAVAVSLDAARLPALAATTARQHRLAVDERLAALLAYTVGVSGWSVGTRALIEPARAASVGLRWGMETASIRIDIAQHPALASVLASDDAEGAGARLRHAVTAILLDPLLNALRSLGFEGVEVASLERPPTVPPAGPCCAISLRLGDARFDVTIDHIDAGWLDALEALVTRQCTPFATHVSEIAVPGRLQIGEKTMNVTTLDSLRPGDVVLRAVPDVVAALLRGEAATARMQVVWGRYGTRQLRAHADLSHHLLTLTEDPTMSHDTQFGAPLTDSIDTPVEISQLDLPLKLEIDTVSMPVAQLSALRAGYVLELPTAVPDARIRLVTYGQTIGFGELVSVGDHLGVRLVQVSHGHGSV</sequence>